<accession>A0A813QG51</accession>
<dbReference type="OrthoDB" id="5875349at2759"/>
<dbReference type="AlphaFoldDB" id="A0A813QG51"/>
<protein>
    <submittedName>
        <fullName evidence="1">Uncharacterized protein</fullName>
    </submittedName>
</protein>
<comment type="caution">
    <text evidence="1">The sequence shown here is derived from an EMBL/GenBank/DDBJ whole genome shotgun (WGS) entry which is preliminary data.</text>
</comment>
<name>A0A813QG51_9BILA</name>
<proteinExistence type="predicted"/>
<evidence type="ECO:0000313" key="1">
    <source>
        <dbReference type="EMBL" id="CAF0766465.1"/>
    </source>
</evidence>
<organism evidence="1 2">
    <name type="scientific">Brachionus calyciflorus</name>
    <dbReference type="NCBI Taxonomy" id="104777"/>
    <lineage>
        <taxon>Eukaryota</taxon>
        <taxon>Metazoa</taxon>
        <taxon>Spiralia</taxon>
        <taxon>Gnathifera</taxon>
        <taxon>Rotifera</taxon>
        <taxon>Eurotatoria</taxon>
        <taxon>Monogononta</taxon>
        <taxon>Pseudotrocha</taxon>
        <taxon>Ploima</taxon>
        <taxon>Brachionidae</taxon>
        <taxon>Brachionus</taxon>
    </lineage>
</organism>
<gene>
    <name evidence="1" type="ORF">OXX778_LOCUS4718</name>
</gene>
<keyword evidence="2" id="KW-1185">Reference proteome</keyword>
<dbReference type="EMBL" id="CAJNOC010000479">
    <property type="protein sequence ID" value="CAF0766465.1"/>
    <property type="molecule type" value="Genomic_DNA"/>
</dbReference>
<sequence>MFSTQDLIKCHKCKILTGSFIIIPCGESLCLKCAPTSSTFNCDFCGEIHSNRNRRSSSIRKPSIFNRDCEILEFRLSIAKLRSNLENYEIITDDLLLKNTTHCSQIINEINNEADQIISNINSMRNDLISKVKSHEFTEINSIELKSNLLTTEINNLITKSNNISNPDDLIMDKVELYRSILSIETKTNSNFDDQNLTYKKSQTKIESDILGLINQKSLTKINFKDLRIQAVLNDMFKPYSEDSEWLNSVKNIQCEKLQNGNLVTAYMGPNWSNVYVHNLNDKLDVKKVRIPTSPVGLKCLNDEIYLFFDSKIIKKFDYKNVIFTFKPDNVWSEKNKFLNLYDTNLNYLASCEINKFLQIPKEMTQNGWAIKPRALYMNEKYYFIRWPNMLCVVSIESGRLVKTIELSFDFHIIRVTDENVIIAELKKNSDWKILFIDFDGVIREEYVLDEFPDEVKLIVDDNLNLEVYDPIKMISYHLNSN</sequence>
<reference evidence="1" key="1">
    <citation type="submission" date="2021-02" db="EMBL/GenBank/DDBJ databases">
        <authorList>
            <person name="Nowell W R."/>
        </authorList>
    </citation>
    <scope>NUCLEOTIDE SEQUENCE</scope>
    <source>
        <strain evidence="1">Ploen Becks lab</strain>
    </source>
</reference>
<dbReference type="Proteomes" id="UP000663879">
    <property type="component" value="Unassembled WGS sequence"/>
</dbReference>
<evidence type="ECO:0000313" key="2">
    <source>
        <dbReference type="Proteomes" id="UP000663879"/>
    </source>
</evidence>